<dbReference type="EMBL" id="CAJNOR010004847">
    <property type="protein sequence ID" value="CAF1530674.1"/>
    <property type="molecule type" value="Genomic_DNA"/>
</dbReference>
<keyword evidence="2" id="KW-1185">Reference proteome</keyword>
<sequence length="586" mass="68492">MLPKGTFEQFPDEILLLIFRYLSSMDILFSFYGLNSRLSQTINGYCQHIVLCQLPFKQYHHISTSILPSISSEVYSLTISNEWTGVLSKVFLTDFGQRMSSIFPNLQHLTLIAFIKQSLGLVLDCLEDFHHLSEINIHGLFAEFENAIQSESFLYRIFSANNYRLNSILFDNFSTAFHVNSTNAEMTFDNVTKLRIELKTIVDLHRLLTILPNLEYLHTRIHDESFEIDKTNGNRLVSKLKFFHLQSIRHWWIFSELESILKRLANVEHLAINIDGYSDVNLTDGEKIFSLLSKFPLKNFHYLLRLHDSSFLDQKNVLSTWQQFNQQFVCVQTDNDHSLILYSLPFHFEDLVLQCSLAKTKIFNENYSNQVKLLHLYSVPKDIDEIFLIISKCSRLHRLCLQFGQNHMKKSSQQQNQLCRLSHLTTITIMNGSSIDLNSFCKLVEQLPNLNTMNIEDELLQLLMMNQFIYESFKSKITHLCIIVHSSDIFQFITSSISLLASTFSSLKYLYFWIEKECRTSESLILSVFKHLSMWKSLAAFVTVGIILQPEILAKGIREWTVENSYLHDNDSFVVDYFEERFRLWL</sequence>
<evidence type="ECO:0000313" key="1">
    <source>
        <dbReference type="EMBL" id="CAF1530674.1"/>
    </source>
</evidence>
<proteinExistence type="predicted"/>
<dbReference type="Proteomes" id="UP000663828">
    <property type="component" value="Unassembled WGS sequence"/>
</dbReference>
<name>A0A815V6M1_ADIRI</name>
<reference evidence="1" key="1">
    <citation type="submission" date="2021-02" db="EMBL/GenBank/DDBJ databases">
        <authorList>
            <person name="Nowell W R."/>
        </authorList>
    </citation>
    <scope>NUCLEOTIDE SEQUENCE</scope>
</reference>
<accession>A0A815V6M1</accession>
<evidence type="ECO:0000313" key="2">
    <source>
        <dbReference type="Proteomes" id="UP000663828"/>
    </source>
</evidence>
<organism evidence="1 2">
    <name type="scientific">Adineta ricciae</name>
    <name type="common">Rotifer</name>
    <dbReference type="NCBI Taxonomy" id="249248"/>
    <lineage>
        <taxon>Eukaryota</taxon>
        <taxon>Metazoa</taxon>
        <taxon>Spiralia</taxon>
        <taxon>Gnathifera</taxon>
        <taxon>Rotifera</taxon>
        <taxon>Eurotatoria</taxon>
        <taxon>Bdelloidea</taxon>
        <taxon>Adinetida</taxon>
        <taxon>Adinetidae</taxon>
        <taxon>Adineta</taxon>
    </lineage>
</organism>
<protein>
    <recommendedName>
        <fullName evidence="3">F-box domain-containing protein</fullName>
    </recommendedName>
</protein>
<evidence type="ECO:0008006" key="3">
    <source>
        <dbReference type="Google" id="ProtNLM"/>
    </source>
</evidence>
<comment type="caution">
    <text evidence="1">The sequence shown here is derived from an EMBL/GenBank/DDBJ whole genome shotgun (WGS) entry which is preliminary data.</text>
</comment>
<gene>
    <name evidence="1" type="ORF">XAT740_LOCUS41442</name>
</gene>
<dbReference type="AlphaFoldDB" id="A0A815V6M1"/>